<dbReference type="Proteomes" id="UP000022447">
    <property type="component" value="Unassembled WGS sequence"/>
</dbReference>
<evidence type="ECO:0000313" key="7">
    <source>
        <dbReference type="Proteomes" id="UP000022447"/>
    </source>
</evidence>
<dbReference type="STRING" id="1449350.OCH239_17835"/>
<dbReference type="AlphaFoldDB" id="X7EGT4"/>
<accession>X7EGT4</accession>
<dbReference type="PATRIC" id="fig|1449350.3.peg.1569"/>
<protein>
    <submittedName>
        <fullName evidence="6">Glucose dehydrogenase</fullName>
    </submittedName>
</protein>
<comment type="cofactor">
    <cofactor evidence="1">
        <name>pyrroloquinoline quinone</name>
        <dbReference type="ChEBI" id="CHEBI:58442"/>
    </cofactor>
</comment>
<evidence type="ECO:0000313" key="6">
    <source>
        <dbReference type="EMBL" id="ETX15147.1"/>
    </source>
</evidence>
<dbReference type="eggNOG" id="COG4993">
    <property type="taxonomic scope" value="Bacteria"/>
</dbReference>
<evidence type="ECO:0000256" key="3">
    <source>
        <dbReference type="ARBA" id="ARBA00023002"/>
    </source>
</evidence>
<dbReference type="InterPro" id="IPR018391">
    <property type="entry name" value="PQQ_b-propeller_rpt"/>
</dbReference>
<reference evidence="6 7" key="1">
    <citation type="submission" date="2014-01" db="EMBL/GenBank/DDBJ databases">
        <title>Roseivivax halodurans JCM 10272 Genome Sequencing.</title>
        <authorList>
            <person name="Lai Q."/>
            <person name="Li G."/>
            <person name="Shao Z."/>
        </authorList>
    </citation>
    <scope>NUCLEOTIDE SEQUENCE [LARGE SCALE GENOMIC DNA]</scope>
    <source>
        <strain evidence="6 7">JCM 10272</strain>
    </source>
</reference>
<feature type="compositionally biased region" description="Polar residues" evidence="4">
    <location>
        <begin position="152"/>
        <end position="163"/>
    </location>
</feature>
<feature type="compositionally biased region" description="Low complexity" evidence="4">
    <location>
        <begin position="117"/>
        <end position="127"/>
    </location>
</feature>
<gene>
    <name evidence="6" type="ORF">OCH239_17835</name>
</gene>
<comment type="caution">
    <text evidence="6">The sequence shown here is derived from an EMBL/GenBank/DDBJ whole genome shotgun (WGS) entry which is preliminary data.</text>
</comment>
<dbReference type="SMART" id="SM00564">
    <property type="entry name" value="PQQ"/>
    <property type="match status" value="7"/>
</dbReference>
<evidence type="ECO:0000256" key="2">
    <source>
        <dbReference type="ARBA" id="ARBA00008156"/>
    </source>
</evidence>
<dbReference type="Gene3D" id="2.140.10.10">
    <property type="entry name" value="Quinoprotein alcohol dehydrogenase-like superfamily"/>
    <property type="match status" value="2"/>
</dbReference>
<evidence type="ECO:0000256" key="4">
    <source>
        <dbReference type="SAM" id="MobiDB-lite"/>
    </source>
</evidence>
<feature type="domain" description="Pyrrolo-quinoline quinone repeat" evidence="5">
    <location>
        <begin position="182"/>
        <end position="765"/>
    </location>
</feature>
<keyword evidence="7" id="KW-1185">Reference proteome</keyword>
<dbReference type="GO" id="GO:0048038">
    <property type="term" value="F:quinone binding"/>
    <property type="evidence" value="ECO:0007669"/>
    <property type="project" value="InterPro"/>
</dbReference>
<dbReference type="InterPro" id="IPR002372">
    <property type="entry name" value="PQQ_rpt_dom"/>
</dbReference>
<proteinExistence type="inferred from homology"/>
<organism evidence="6 7">
    <name type="scientific">Roseivivax halodurans JCM 10272</name>
    <dbReference type="NCBI Taxonomy" id="1449350"/>
    <lineage>
        <taxon>Bacteria</taxon>
        <taxon>Pseudomonadati</taxon>
        <taxon>Pseudomonadota</taxon>
        <taxon>Alphaproteobacteria</taxon>
        <taxon>Rhodobacterales</taxon>
        <taxon>Roseobacteraceae</taxon>
        <taxon>Roseivivax</taxon>
    </lineage>
</organism>
<feature type="compositionally biased region" description="Acidic residues" evidence="4">
    <location>
        <begin position="104"/>
        <end position="116"/>
    </location>
</feature>
<dbReference type="InterPro" id="IPR017511">
    <property type="entry name" value="PQQ_mDH"/>
</dbReference>
<dbReference type="SUPFAM" id="SSF50998">
    <property type="entry name" value="Quinoprotein alcohol dehydrogenase-like"/>
    <property type="match status" value="1"/>
</dbReference>
<feature type="compositionally biased region" description="Polar residues" evidence="4">
    <location>
        <begin position="62"/>
        <end position="89"/>
    </location>
</feature>
<dbReference type="CDD" id="cd10280">
    <property type="entry name" value="PQQ_mGDH"/>
    <property type="match status" value="1"/>
</dbReference>
<dbReference type="GO" id="GO:0016614">
    <property type="term" value="F:oxidoreductase activity, acting on CH-OH group of donors"/>
    <property type="evidence" value="ECO:0007669"/>
    <property type="project" value="InterPro"/>
</dbReference>
<comment type="similarity">
    <text evidence="2">Belongs to the bacterial PQQ dehydrogenase family.</text>
</comment>
<name>X7EGT4_9RHOB</name>
<evidence type="ECO:0000256" key="1">
    <source>
        <dbReference type="ARBA" id="ARBA00001931"/>
    </source>
</evidence>
<dbReference type="PANTHER" id="PTHR32303:SF4">
    <property type="entry name" value="QUINOPROTEIN GLUCOSE DEHYDROGENASE"/>
    <property type="match status" value="1"/>
</dbReference>
<dbReference type="PANTHER" id="PTHR32303">
    <property type="entry name" value="QUINOPROTEIN ALCOHOL DEHYDROGENASE (CYTOCHROME C)"/>
    <property type="match status" value="1"/>
</dbReference>
<dbReference type="GO" id="GO:0016020">
    <property type="term" value="C:membrane"/>
    <property type="evidence" value="ECO:0007669"/>
    <property type="project" value="InterPro"/>
</dbReference>
<keyword evidence="3" id="KW-0560">Oxidoreductase</keyword>
<feature type="region of interest" description="Disordered" evidence="4">
    <location>
        <begin position="48"/>
        <end position="186"/>
    </location>
</feature>
<evidence type="ECO:0000259" key="5">
    <source>
        <dbReference type="Pfam" id="PF01011"/>
    </source>
</evidence>
<feature type="region of interest" description="Disordered" evidence="4">
    <location>
        <begin position="1"/>
        <end position="33"/>
    </location>
</feature>
<sequence length="790" mass="85260">MDHAGDARRPRGCGARGHRSRPQDPRSHSMIRTTSVIALTAALGFAPIALPAQEEQPAQDLPSDTGSGDAQQDGDQAPSSDATEDTGIQDSADDNDTSGQPDAASDEDDATTDEATGDGADSGSATSPEAQETNPDEGSATETGTPEADQAPTGTATDASEGTEQARAPRTPSPIVPTEPTWTGFHGQLSAQKYSPLDQINADNVGDLEKVWDYHTGDVSDGSGERPATVWSATPIYANGLLIIGTPFYRVIALDPATGEEVWSFDSQSTLEALTQPALKNRGVSYWEAENPVDGEACQKIVYLGTMDAQLFAIDAEDGQPCESFGENGVLNVNQWNETEDRWPLSLLQPPTIVGDHVVIGWAGKDWEWETAPPGTVFSVDPRTGELEWTVELLPEDVRERTGTANVWTHMSADEELGLVYLPVSSPSPNYWGGNRTEDIPLATSTTAVDVETGEVVWSYQYVHHDVWDYDTNAAPTLMDITVDGEEIPALLQSTKMGTLWALNRETGEPIWPVEEIEVPTDQNIEGEELSPTQPVPTVPEPVVDLENRPEAWWIADLLSLGKCSRIFDNARYEGVFTPLTTEGSGTLVYPATFGGQQWGGVGYDPENQIAIVNSSRAVQMLKLYEREEYDEEAGGSGNEVGFYPQTGSPYGFELYVPLNWLGMPCWEPPYGDIRAIDMKTGETLWTRPMGASQKYGFYMPESMGSPTIGGPAVTAGGLIFIGASMDAKVRAYSVETGEELWEDNVMAPAVSNPAVFEHEGKQYVAFTAGGNSIIKDQVGDQLAVYALPD</sequence>
<dbReference type="InterPro" id="IPR011047">
    <property type="entry name" value="Quinoprotein_ADH-like_sf"/>
</dbReference>
<dbReference type="Pfam" id="PF01011">
    <property type="entry name" value="PQQ"/>
    <property type="match status" value="1"/>
</dbReference>
<dbReference type="EMBL" id="JALZ01000006">
    <property type="protein sequence ID" value="ETX15147.1"/>
    <property type="molecule type" value="Genomic_DNA"/>
</dbReference>